<protein>
    <submittedName>
        <fullName evidence="1">Uncharacterized protein</fullName>
    </submittedName>
</protein>
<keyword evidence="2" id="KW-1185">Reference proteome</keyword>
<evidence type="ECO:0000313" key="2">
    <source>
        <dbReference type="Proteomes" id="UP000311919"/>
    </source>
</evidence>
<dbReference type="Proteomes" id="UP000311919">
    <property type="component" value="Unassembled WGS sequence"/>
</dbReference>
<dbReference type="EMBL" id="SKCS01000506">
    <property type="protein sequence ID" value="TNN05734.1"/>
    <property type="molecule type" value="Genomic_DNA"/>
</dbReference>
<comment type="caution">
    <text evidence="1">The sequence shown here is derived from an EMBL/GenBank/DDBJ whole genome shotgun (WGS) entry which is preliminary data.</text>
</comment>
<evidence type="ECO:0000313" key="1">
    <source>
        <dbReference type="EMBL" id="TNN05734.1"/>
    </source>
</evidence>
<accession>A0A4Z2CNT6</accession>
<gene>
    <name evidence="1" type="ORF">EWB00_008983</name>
</gene>
<organism evidence="1 2">
    <name type="scientific">Schistosoma japonicum</name>
    <name type="common">Blood fluke</name>
    <dbReference type="NCBI Taxonomy" id="6182"/>
    <lineage>
        <taxon>Eukaryota</taxon>
        <taxon>Metazoa</taxon>
        <taxon>Spiralia</taxon>
        <taxon>Lophotrochozoa</taxon>
        <taxon>Platyhelminthes</taxon>
        <taxon>Trematoda</taxon>
        <taxon>Digenea</taxon>
        <taxon>Strigeidida</taxon>
        <taxon>Schistosomatoidea</taxon>
        <taxon>Schistosomatidae</taxon>
        <taxon>Schistosoma</taxon>
    </lineage>
</organism>
<name>A0A4Z2CNT6_SCHJA</name>
<sequence>MFAIKNLHAFRSERLQTIVPPPFVPCLSVQKRVQLSTFIELSGKIGLYQVMSNIVGDLEGDLIIHGPDKTTHDKQLTDLLQRLLGKNIVLHPKNVLSVCLVLSVLDS</sequence>
<dbReference type="AlphaFoldDB" id="A0A4Z2CNT6"/>
<reference evidence="1 2" key="1">
    <citation type="submission" date="2019-03" db="EMBL/GenBank/DDBJ databases">
        <title>An improved genome assembly of the fluke Schistosoma japonicum.</title>
        <authorList>
            <person name="Hu W."/>
            <person name="Luo F."/>
            <person name="Yin M."/>
            <person name="Mo X."/>
            <person name="Sun C."/>
            <person name="Wu Q."/>
            <person name="Zhu B."/>
            <person name="Xiang M."/>
            <person name="Wang J."/>
            <person name="Wang Y."/>
            <person name="Zhang T."/>
            <person name="Xu B."/>
            <person name="Zheng H."/>
            <person name="Feng Z."/>
        </authorList>
    </citation>
    <scope>NUCLEOTIDE SEQUENCE [LARGE SCALE GENOMIC DNA]</scope>
    <source>
        <strain evidence="1">HuSjv2</strain>
        <tissue evidence="1">Worms</tissue>
    </source>
</reference>
<proteinExistence type="predicted"/>